<dbReference type="InterPro" id="IPR004101">
    <property type="entry name" value="Mur_ligase_C"/>
</dbReference>
<dbReference type="InterPro" id="IPR000713">
    <property type="entry name" value="Mur_ligase_N"/>
</dbReference>
<evidence type="ECO:0000313" key="19">
    <source>
        <dbReference type="Proteomes" id="UP000677305"/>
    </source>
</evidence>
<evidence type="ECO:0000259" key="15">
    <source>
        <dbReference type="Pfam" id="PF01225"/>
    </source>
</evidence>
<dbReference type="Proteomes" id="UP000677305">
    <property type="component" value="Chromosome"/>
</dbReference>
<evidence type="ECO:0000256" key="10">
    <source>
        <dbReference type="ARBA" id="ARBA00022984"/>
    </source>
</evidence>
<evidence type="ECO:0000256" key="4">
    <source>
        <dbReference type="ARBA" id="ARBA00022490"/>
    </source>
</evidence>
<evidence type="ECO:0000256" key="1">
    <source>
        <dbReference type="ARBA" id="ARBA00004496"/>
    </source>
</evidence>
<name>A0A8J8SC91_9FIRM</name>
<evidence type="ECO:0000256" key="14">
    <source>
        <dbReference type="HAMAP-Rule" id="MF_00046"/>
    </source>
</evidence>
<dbReference type="GO" id="GO:0005737">
    <property type="term" value="C:cytoplasm"/>
    <property type="evidence" value="ECO:0007669"/>
    <property type="project" value="UniProtKB-SubCell"/>
</dbReference>
<feature type="domain" description="Mur ligase central" evidence="17">
    <location>
        <begin position="116"/>
        <end position="296"/>
    </location>
</feature>
<evidence type="ECO:0000256" key="12">
    <source>
        <dbReference type="ARBA" id="ARBA00023316"/>
    </source>
</evidence>
<keyword evidence="12 14" id="KW-0961">Cell wall biogenesis/degradation</keyword>
<dbReference type="GO" id="GO:0009252">
    <property type="term" value="P:peptidoglycan biosynthetic process"/>
    <property type="evidence" value="ECO:0007669"/>
    <property type="project" value="UniProtKB-UniRule"/>
</dbReference>
<dbReference type="UniPathway" id="UPA00219"/>
<evidence type="ECO:0000256" key="7">
    <source>
        <dbReference type="ARBA" id="ARBA00022741"/>
    </source>
</evidence>
<evidence type="ECO:0000256" key="13">
    <source>
        <dbReference type="ARBA" id="ARBA00047833"/>
    </source>
</evidence>
<dbReference type="EC" id="6.3.2.8" evidence="3 14"/>
<reference evidence="18 19" key="1">
    <citation type="submission" date="2020-07" db="EMBL/GenBank/DDBJ databases">
        <title>Vallitalea guaymasensis genome.</title>
        <authorList>
            <person name="Postec A."/>
        </authorList>
    </citation>
    <scope>NUCLEOTIDE SEQUENCE [LARGE SCALE GENOMIC DNA]</scope>
    <source>
        <strain evidence="18 19">Ra1766G1</strain>
    </source>
</reference>
<dbReference type="GO" id="GO:0071555">
    <property type="term" value="P:cell wall organization"/>
    <property type="evidence" value="ECO:0007669"/>
    <property type="project" value="UniProtKB-KW"/>
</dbReference>
<keyword evidence="7 14" id="KW-0547">Nucleotide-binding</keyword>
<evidence type="ECO:0000256" key="2">
    <source>
        <dbReference type="ARBA" id="ARBA00004752"/>
    </source>
</evidence>
<feature type="domain" description="Mur ligase C-terminal" evidence="16">
    <location>
        <begin position="318"/>
        <end position="447"/>
    </location>
</feature>
<organism evidence="18 19">
    <name type="scientific">Vallitalea guaymasensis</name>
    <dbReference type="NCBI Taxonomy" id="1185412"/>
    <lineage>
        <taxon>Bacteria</taxon>
        <taxon>Bacillati</taxon>
        <taxon>Bacillota</taxon>
        <taxon>Clostridia</taxon>
        <taxon>Lachnospirales</taxon>
        <taxon>Vallitaleaceae</taxon>
        <taxon>Vallitalea</taxon>
    </lineage>
</organism>
<dbReference type="EMBL" id="CP058561">
    <property type="protein sequence ID" value="QUH29573.1"/>
    <property type="molecule type" value="Genomic_DNA"/>
</dbReference>
<dbReference type="GO" id="GO:0051301">
    <property type="term" value="P:cell division"/>
    <property type="evidence" value="ECO:0007669"/>
    <property type="project" value="UniProtKB-KW"/>
</dbReference>
<dbReference type="Pfam" id="PF02875">
    <property type="entry name" value="Mur_ligase_C"/>
    <property type="match status" value="1"/>
</dbReference>
<dbReference type="InterPro" id="IPR013221">
    <property type="entry name" value="Mur_ligase_cen"/>
</dbReference>
<comment type="pathway">
    <text evidence="2 14">Cell wall biogenesis; peptidoglycan biosynthesis.</text>
</comment>
<dbReference type="NCBIfam" id="TIGR01082">
    <property type="entry name" value="murC"/>
    <property type="match status" value="1"/>
</dbReference>
<dbReference type="SUPFAM" id="SSF51984">
    <property type="entry name" value="MurCD N-terminal domain"/>
    <property type="match status" value="1"/>
</dbReference>
<evidence type="ECO:0000256" key="6">
    <source>
        <dbReference type="ARBA" id="ARBA00022618"/>
    </source>
</evidence>
<dbReference type="Gene3D" id="3.40.50.720">
    <property type="entry name" value="NAD(P)-binding Rossmann-like Domain"/>
    <property type="match status" value="1"/>
</dbReference>
<dbReference type="Pfam" id="PF01225">
    <property type="entry name" value="Mur_ligase"/>
    <property type="match status" value="1"/>
</dbReference>
<comment type="function">
    <text evidence="14">Cell wall formation.</text>
</comment>
<sequence length="459" mass="51772">MYTIDFNKPLNVHFIGIGGISMSGLAEILHQKEFKITGSDIKTTQTTKKLEALGMNVFLGHRASNISDDTELVIYTAAVKEDNVEYMTAVEKGIPLIGRAELLGQIMKTYKYPIAVSGTHGKTTTTSMVSHILLQGQKDPTISIGGILNVIDGNIRVGDSDYFVTESCEYCDSFLRFNPFISIILNIEEDHLDYFKDINHIRHSFKSFADKLPDDGYLIINGDIDNYEEIISDLDCNIITYGKSKDNDYYAENIQYNEYGYPMYDLMYNGKKIEEINLQVNGIHNVYNSLAAIAACNCLNVDIIDMKQGLMNFTGTNRRFEYKGNIRGVNVIDDYAHHPTEISATLSAATKYPHNKLWVVFQPHTYSRTKAFLKNFAYSLSSADNIILTDIYSDREKNTGEIHSKDLLSELTKLGKQAFYFSSFDEIETFLLQNCYPNDLLITMGAGDVRIIGEELIKG</sequence>
<dbReference type="InterPro" id="IPR050061">
    <property type="entry name" value="MurCDEF_pg_biosynth"/>
</dbReference>
<comment type="subcellular location">
    <subcellularLocation>
        <location evidence="1 14">Cytoplasm</location>
    </subcellularLocation>
</comment>
<dbReference type="KEGG" id="vgu:HYG85_11920"/>
<dbReference type="Gene3D" id="3.90.190.20">
    <property type="entry name" value="Mur ligase, C-terminal domain"/>
    <property type="match status" value="1"/>
</dbReference>
<dbReference type="GO" id="GO:0008763">
    <property type="term" value="F:UDP-N-acetylmuramate-L-alanine ligase activity"/>
    <property type="evidence" value="ECO:0007669"/>
    <property type="project" value="UniProtKB-UniRule"/>
</dbReference>
<dbReference type="GO" id="GO:0005524">
    <property type="term" value="F:ATP binding"/>
    <property type="evidence" value="ECO:0007669"/>
    <property type="project" value="UniProtKB-UniRule"/>
</dbReference>
<dbReference type="InterPro" id="IPR036565">
    <property type="entry name" value="Mur-like_cat_sf"/>
</dbReference>
<dbReference type="SUPFAM" id="SSF53623">
    <property type="entry name" value="MurD-like peptide ligases, catalytic domain"/>
    <property type="match status" value="1"/>
</dbReference>
<evidence type="ECO:0000256" key="9">
    <source>
        <dbReference type="ARBA" id="ARBA00022960"/>
    </source>
</evidence>
<keyword evidence="5 14" id="KW-0436">Ligase</keyword>
<evidence type="ECO:0000256" key="5">
    <source>
        <dbReference type="ARBA" id="ARBA00022598"/>
    </source>
</evidence>
<dbReference type="GO" id="GO:0008360">
    <property type="term" value="P:regulation of cell shape"/>
    <property type="evidence" value="ECO:0007669"/>
    <property type="project" value="UniProtKB-KW"/>
</dbReference>
<dbReference type="PANTHER" id="PTHR43445:SF3">
    <property type="entry name" value="UDP-N-ACETYLMURAMATE--L-ALANINE LIGASE"/>
    <property type="match status" value="1"/>
</dbReference>
<evidence type="ECO:0000256" key="3">
    <source>
        <dbReference type="ARBA" id="ARBA00012211"/>
    </source>
</evidence>
<dbReference type="Gene3D" id="3.40.1190.10">
    <property type="entry name" value="Mur-like, catalytic domain"/>
    <property type="match status" value="1"/>
</dbReference>
<accession>A0A8J8SC91</accession>
<keyword evidence="9 14" id="KW-0133">Cell shape</keyword>
<evidence type="ECO:0000313" key="18">
    <source>
        <dbReference type="EMBL" id="QUH29573.1"/>
    </source>
</evidence>
<keyword evidence="10 14" id="KW-0573">Peptidoglycan synthesis</keyword>
<dbReference type="PANTHER" id="PTHR43445">
    <property type="entry name" value="UDP-N-ACETYLMURAMATE--L-ALANINE LIGASE-RELATED"/>
    <property type="match status" value="1"/>
</dbReference>
<proteinExistence type="inferred from homology"/>
<keyword evidence="6 14" id="KW-0132">Cell division</keyword>
<gene>
    <name evidence="14" type="primary">murC</name>
    <name evidence="18" type="ORF">HYG85_11920</name>
</gene>
<evidence type="ECO:0000256" key="8">
    <source>
        <dbReference type="ARBA" id="ARBA00022840"/>
    </source>
</evidence>
<evidence type="ECO:0000256" key="11">
    <source>
        <dbReference type="ARBA" id="ARBA00023306"/>
    </source>
</evidence>
<dbReference type="Pfam" id="PF08245">
    <property type="entry name" value="Mur_ligase_M"/>
    <property type="match status" value="1"/>
</dbReference>
<evidence type="ECO:0000259" key="17">
    <source>
        <dbReference type="Pfam" id="PF08245"/>
    </source>
</evidence>
<dbReference type="AlphaFoldDB" id="A0A8J8SC91"/>
<comment type="similarity">
    <text evidence="14">Belongs to the MurCDEF family.</text>
</comment>
<dbReference type="HAMAP" id="MF_00046">
    <property type="entry name" value="MurC"/>
    <property type="match status" value="1"/>
</dbReference>
<dbReference type="SUPFAM" id="SSF53244">
    <property type="entry name" value="MurD-like peptide ligases, peptide-binding domain"/>
    <property type="match status" value="1"/>
</dbReference>
<evidence type="ECO:0000259" key="16">
    <source>
        <dbReference type="Pfam" id="PF02875"/>
    </source>
</evidence>
<dbReference type="RefSeq" id="WP_212693606.1">
    <property type="nucleotide sequence ID" value="NZ_CP058561.1"/>
</dbReference>
<keyword evidence="4 14" id="KW-0963">Cytoplasm</keyword>
<comment type="catalytic activity">
    <reaction evidence="13 14">
        <text>UDP-N-acetyl-alpha-D-muramate + L-alanine + ATP = UDP-N-acetyl-alpha-D-muramoyl-L-alanine + ADP + phosphate + H(+)</text>
        <dbReference type="Rhea" id="RHEA:23372"/>
        <dbReference type="ChEBI" id="CHEBI:15378"/>
        <dbReference type="ChEBI" id="CHEBI:30616"/>
        <dbReference type="ChEBI" id="CHEBI:43474"/>
        <dbReference type="ChEBI" id="CHEBI:57972"/>
        <dbReference type="ChEBI" id="CHEBI:70757"/>
        <dbReference type="ChEBI" id="CHEBI:83898"/>
        <dbReference type="ChEBI" id="CHEBI:456216"/>
        <dbReference type="EC" id="6.3.2.8"/>
    </reaction>
</comment>
<keyword evidence="19" id="KW-1185">Reference proteome</keyword>
<feature type="domain" description="Mur ligase N-terminal catalytic" evidence="15">
    <location>
        <begin position="12"/>
        <end position="110"/>
    </location>
</feature>
<dbReference type="InterPro" id="IPR036615">
    <property type="entry name" value="Mur_ligase_C_dom_sf"/>
</dbReference>
<feature type="binding site" evidence="14">
    <location>
        <begin position="118"/>
        <end position="124"/>
    </location>
    <ligand>
        <name>ATP</name>
        <dbReference type="ChEBI" id="CHEBI:30616"/>
    </ligand>
</feature>
<keyword evidence="8 14" id="KW-0067">ATP-binding</keyword>
<keyword evidence="11 14" id="KW-0131">Cell cycle</keyword>
<protein>
    <recommendedName>
        <fullName evidence="3 14">UDP-N-acetylmuramate--L-alanine ligase</fullName>
        <ecNumber evidence="3 14">6.3.2.8</ecNumber>
    </recommendedName>
    <alternativeName>
        <fullName evidence="14">UDP-N-acetylmuramoyl-L-alanine synthetase</fullName>
    </alternativeName>
</protein>
<dbReference type="InterPro" id="IPR005758">
    <property type="entry name" value="UDP-N-AcMur_Ala_ligase_MurC"/>
</dbReference>